<proteinExistence type="predicted"/>
<gene>
    <name evidence="2" type="ORF">A3A33_04640</name>
</gene>
<comment type="caution">
    <text evidence="2">The sequence shown here is derived from an EMBL/GenBank/DDBJ whole genome shotgun (WGS) entry which is preliminary data.</text>
</comment>
<dbReference type="EMBL" id="MGKP01000029">
    <property type="protein sequence ID" value="OGN27484.1"/>
    <property type="molecule type" value="Genomic_DNA"/>
</dbReference>
<dbReference type="Proteomes" id="UP000179047">
    <property type="component" value="Unassembled WGS sequence"/>
</dbReference>
<evidence type="ECO:0000313" key="2">
    <source>
        <dbReference type="EMBL" id="OGN27484.1"/>
    </source>
</evidence>
<dbReference type="AlphaFoldDB" id="A0A1F8GQ03"/>
<evidence type="ECO:0000256" key="1">
    <source>
        <dbReference type="SAM" id="MobiDB-lite"/>
    </source>
</evidence>
<organism evidence="2 3">
    <name type="scientific">Candidatus Yanofskybacteria bacterium RIFCSPLOWO2_01_FULL_49_25</name>
    <dbReference type="NCBI Taxonomy" id="1802701"/>
    <lineage>
        <taxon>Bacteria</taxon>
        <taxon>Candidatus Yanofskyibacteriota</taxon>
    </lineage>
</organism>
<evidence type="ECO:0000313" key="3">
    <source>
        <dbReference type="Proteomes" id="UP000179047"/>
    </source>
</evidence>
<accession>A0A1F8GQ03</accession>
<protein>
    <submittedName>
        <fullName evidence="2">Uncharacterized protein</fullName>
    </submittedName>
</protein>
<sequence>MCSEAYAARRSGAHGGENVGMSNHKRGESPLRRKPKVSSAMSIIGGLGVPKDNRAFGHGKPMDSRLIFRPLHGNRWSDGRNESERIIGFAFLRRRVVLTENHQNWLQCRSQNVKKLG</sequence>
<feature type="region of interest" description="Disordered" evidence="1">
    <location>
        <begin position="1"/>
        <end position="38"/>
    </location>
</feature>
<name>A0A1F8GQ03_9BACT</name>
<reference evidence="2 3" key="1">
    <citation type="journal article" date="2016" name="Nat. Commun.">
        <title>Thousands of microbial genomes shed light on interconnected biogeochemical processes in an aquifer system.</title>
        <authorList>
            <person name="Anantharaman K."/>
            <person name="Brown C.T."/>
            <person name="Hug L.A."/>
            <person name="Sharon I."/>
            <person name="Castelle C.J."/>
            <person name="Probst A.J."/>
            <person name="Thomas B.C."/>
            <person name="Singh A."/>
            <person name="Wilkins M.J."/>
            <person name="Karaoz U."/>
            <person name="Brodie E.L."/>
            <person name="Williams K.H."/>
            <person name="Hubbard S.S."/>
            <person name="Banfield J.F."/>
        </authorList>
    </citation>
    <scope>NUCLEOTIDE SEQUENCE [LARGE SCALE GENOMIC DNA]</scope>
</reference>